<dbReference type="KEGG" id="clup:CLUP02_01825"/>
<dbReference type="Proteomes" id="UP000830671">
    <property type="component" value="Chromosome 1"/>
</dbReference>
<keyword evidence="2" id="KW-1185">Reference proteome</keyword>
<organism evidence="1 2">
    <name type="scientific">Colletotrichum lupini</name>
    <dbReference type="NCBI Taxonomy" id="145971"/>
    <lineage>
        <taxon>Eukaryota</taxon>
        <taxon>Fungi</taxon>
        <taxon>Dikarya</taxon>
        <taxon>Ascomycota</taxon>
        <taxon>Pezizomycotina</taxon>
        <taxon>Sordariomycetes</taxon>
        <taxon>Hypocreomycetidae</taxon>
        <taxon>Glomerellales</taxon>
        <taxon>Glomerellaceae</taxon>
        <taxon>Colletotrichum</taxon>
        <taxon>Colletotrichum acutatum species complex</taxon>
    </lineage>
</organism>
<evidence type="ECO:0000313" key="1">
    <source>
        <dbReference type="EMBL" id="UQC75172.1"/>
    </source>
</evidence>
<dbReference type="EMBL" id="CP019471">
    <property type="protein sequence ID" value="UQC75172.1"/>
    <property type="molecule type" value="Genomic_DNA"/>
</dbReference>
<dbReference type="GeneID" id="73335872"/>
<evidence type="ECO:0000313" key="2">
    <source>
        <dbReference type="Proteomes" id="UP000830671"/>
    </source>
</evidence>
<accession>A0A9Q8WA27</accession>
<sequence>MSEPSSRATNGRPGYQIQSRIGWASALPLTEAGAEVDAAANIMKAGPALEALRNLVEAFVGRCSTSSLMDLVWLRDTAARKAGRSTQLKLLIPAQAEELRSTVTG</sequence>
<dbReference type="RefSeq" id="XP_049136819.1">
    <property type="nucleotide sequence ID" value="XM_049280862.1"/>
</dbReference>
<protein>
    <submittedName>
        <fullName evidence="1">Uncharacterized protein</fullName>
    </submittedName>
</protein>
<dbReference type="AlphaFoldDB" id="A0A9Q8WA27"/>
<proteinExistence type="predicted"/>
<name>A0A9Q8WA27_9PEZI</name>
<gene>
    <name evidence="1" type="ORF">CLUP02_01825</name>
</gene>
<reference evidence="1" key="1">
    <citation type="journal article" date="2021" name="Mol. Plant Microbe Interact.">
        <title>Complete Genome Sequence of the Plant-Pathogenic Fungus Colletotrichum lupini.</title>
        <authorList>
            <person name="Baroncelli R."/>
            <person name="Pensec F."/>
            <person name="Da Lio D."/>
            <person name="Boufleur T."/>
            <person name="Vicente I."/>
            <person name="Sarrocco S."/>
            <person name="Picot A."/>
            <person name="Baraldi E."/>
            <person name="Sukno S."/>
            <person name="Thon M."/>
            <person name="Le Floch G."/>
        </authorList>
    </citation>
    <scope>NUCLEOTIDE SEQUENCE</scope>
    <source>
        <strain evidence="1">IMI 504893</strain>
    </source>
</reference>